<evidence type="ECO:0000256" key="3">
    <source>
        <dbReference type="ARBA" id="ARBA00023163"/>
    </source>
</evidence>
<keyword evidence="7" id="KW-1185">Reference proteome</keyword>
<reference evidence="6 7" key="1">
    <citation type="submission" date="2024-07" db="EMBL/GenBank/DDBJ databases">
        <title>Uliginosibacterium flavum JJ3220;KACC:17644.</title>
        <authorList>
            <person name="Kim M.K."/>
        </authorList>
    </citation>
    <scope>NUCLEOTIDE SEQUENCE [LARGE SCALE GENOMIC DNA]</scope>
    <source>
        <strain evidence="6 7">KACC:17644</strain>
    </source>
</reference>
<dbReference type="Gene3D" id="3.40.50.2300">
    <property type="match status" value="2"/>
</dbReference>
<keyword evidence="4" id="KW-0807">Transducer</keyword>
<sequence length="800" mass="86563">MAFSKKPVAYLTRELAGGNTPELMFEGIQEATHKQGQNLVVFRGGQLGKDHGAAIYELINDSYHGVITWASSDNDDFTNQYYKRYAPVPVVTLTLQIPPFPVVTTDSYAGMRSLVEHMIQVHHKKKIAFVRGPEAHVLARERYQAYLDVLKENGLPADDLLISPCCTWDKTKGGEMVTLFLEERKLVPGKDIDALICVNDNIAIGALEALQKRGLRVPEDLAVTGCNDSIDAKATMPPITTIGFPNDEQIATALDLINQTGTGQRPVELTKLSGRIVIGQSCGCPSHRVGLAASGLSSIGQKASLSTRLRQLLRTFLPASSKSIATAMKAAILEHLDASRLRENELLAIAEKMLKAFREELGWGSHHGAFKAAISEAVKAFSTERVPIDFLHDYISIMRRRSLPSLWRRGRLLKAEDIWAQGRVMLSEEASRLRLAANLKSAAQERAVGQLGAKLVTTQGTSAILKILQQDLPKLGIPLFYLALYEYEKGGDRKKISPRIKVLTAYDSTGEIKLEGKQALLEASALIPSIVSKSTSCPSLVVQPLHSNETQLGFAVFGIGPADGAVYDSIKIQLSSALYGALLRQTLRNTLSIMEEKITEVSVNSEEINLSVQGGSTAMEGIAISIREISHNIKEVLEVVSNAVKLTTEANSEIAILNNQAHEISKILGLIGNIAKRTNLLALNASIEAARAGDAGRGFAVVADEVKSLALTTAQSSESIRSMIGNVQQNTSLVSSSMAGINDIMKNISVLSERISVAVNEQEDSTNDVSHTLIESARGTSMISDVLAELDMIGKSAANI</sequence>
<dbReference type="InterPro" id="IPR004089">
    <property type="entry name" value="MCPsignal_dom"/>
</dbReference>
<accession>A0ABV2TGA4</accession>
<keyword evidence="3" id="KW-0804">Transcription</keyword>
<dbReference type="SUPFAM" id="SSF53822">
    <property type="entry name" value="Periplasmic binding protein-like I"/>
    <property type="match status" value="1"/>
</dbReference>
<keyword evidence="1" id="KW-0805">Transcription regulation</keyword>
<dbReference type="Pfam" id="PF00015">
    <property type="entry name" value="MCPsignal"/>
    <property type="match status" value="1"/>
</dbReference>
<dbReference type="CDD" id="cd06267">
    <property type="entry name" value="PBP1_LacI_sugar_binding-like"/>
    <property type="match status" value="1"/>
</dbReference>
<evidence type="ECO:0000259" key="5">
    <source>
        <dbReference type="PROSITE" id="PS50111"/>
    </source>
</evidence>
<evidence type="ECO:0000313" key="6">
    <source>
        <dbReference type="EMBL" id="MET7012953.1"/>
    </source>
</evidence>
<dbReference type="SUPFAM" id="SSF58104">
    <property type="entry name" value="Methyl-accepting chemotaxis protein (MCP) signaling domain"/>
    <property type="match status" value="1"/>
</dbReference>
<evidence type="ECO:0000256" key="2">
    <source>
        <dbReference type="ARBA" id="ARBA00023125"/>
    </source>
</evidence>
<dbReference type="PROSITE" id="PS50111">
    <property type="entry name" value="CHEMOTAXIS_TRANSDUC_2"/>
    <property type="match status" value="1"/>
</dbReference>
<dbReference type="Proteomes" id="UP001549691">
    <property type="component" value="Unassembled WGS sequence"/>
</dbReference>
<organism evidence="6 7">
    <name type="scientific">Uliginosibacterium flavum</name>
    <dbReference type="NCBI Taxonomy" id="1396831"/>
    <lineage>
        <taxon>Bacteria</taxon>
        <taxon>Pseudomonadati</taxon>
        <taxon>Pseudomonadota</taxon>
        <taxon>Betaproteobacteria</taxon>
        <taxon>Rhodocyclales</taxon>
        <taxon>Zoogloeaceae</taxon>
        <taxon>Uliginosibacterium</taxon>
    </lineage>
</organism>
<dbReference type="SMART" id="SM00283">
    <property type="entry name" value="MA"/>
    <property type="match status" value="1"/>
</dbReference>
<dbReference type="InterPro" id="IPR028082">
    <property type="entry name" value="Peripla_BP_I"/>
</dbReference>
<dbReference type="Pfam" id="PF13377">
    <property type="entry name" value="Peripla_BP_3"/>
    <property type="match status" value="1"/>
</dbReference>
<dbReference type="InterPro" id="IPR046335">
    <property type="entry name" value="LacI/GalR-like_sensor"/>
</dbReference>
<protein>
    <submittedName>
        <fullName evidence="6">Methyl-accepting chemotaxis protein</fullName>
    </submittedName>
</protein>
<keyword evidence="2" id="KW-0238">DNA-binding</keyword>
<name>A0ABV2TGA4_9RHOO</name>
<dbReference type="Gene3D" id="1.10.287.950">
    <property type="entry name" value="Methyl-accepting chemotaxis protein"/>
    <property type="match status" value="1"/>
</dbReference>
<dbReference type="PANTHER" id="PTHR30146:SF24">
    <property type="entry name" value="XYLOSE OPERON REGULATORY PROTEIN"/>
    <property type="match status" value="1"/>
</dbReference>
<dbReference type="RefSeq" id="WP_354599416.1">
    <property type="nucleotide sequence ID" value="NZ_JBEWZI010000002.1"/>
</dbReference>
<proteinExistence type="predicted"/>
<evidence type="ECO:0000313" key="7">
    <source>
        <dbReference type="Proteomes" id="UP001549691"/>
    </source>
</evidence>
<gene>
    <name evidence="6" type="ORF">ABXR19_02050</name>
</gene>
<evidence type="ECO:0000256" key="4">
    <source>
        <dbReference type="PROSITE-ProRule" id="PRU00284"/>
    </source>
</evidence>
<evidence type="ECO:0000256" key="1">
    <source>
        <dbReference type="ARBA" id="ARBA00023015"/>
    </source>
</evidence>
<comment type="caution">
    <text evidence="6">The sequence shown here is derived from an EMBL/GenBank/DDBJ whole genome shotgun (WGS) entry which is preliminary data.</text>
</comment>
<dbReference type="EMBL" id="JBEWZI010000002">
    <property type="protein sequence ID" value="MET7012953.1"/>
    <property type="molecule type" value="Genomic_DNA"/>
</dbReference>
<feature type="domain" description="Methyl-accepting transducer" evidence="5">
    <location>
        <begin position="583"/>
        <end position="798"/>
    </location>
</feature>
<dbReference type="PANTHER" id="PTHR30146">
    <property type="entry name" value="LACI-RELATED TRANSCRIPTIONAL REPRESSOR"/>
    <property type="match status" value="1"/>
</dbReference>